<dbReference type="GO" id="GO:0000272">
    <property type="term" value="P:polysaccharide catabolic process"/>
    <property type="evidence" value="ECO:0007669"/>
    <property type="project" value="InterPro"/>
</dbReference>
<feature type="domain" description="Dockerin" evidence="1">
    <location>
        <begin position="55"/>
        <end position="120"/>
    </location>
</feature>
<gene>
    <name evidence="2" type="ORF">Bccel_2891</name>
</gene>
<proteinExistence type="predicted"/>
<evidence type="ECO:0000259" key="1">
    <source>
        <dbReference type="PROSITE" id="PS51766"/>
    </source>
</evidence>
<sequence>MIGQPISVYTDVYGDFTINVSSSIGVCDIKITKPGFLMKELKEIVLKKDLQLSPITMWAGDMNGDNVINMADVIDVVKGYNTIEGDNLYIADYDLNKDGVIKMLDIIIIARNFNMTSYMN</sequence>
<dbReference type="PROSITE" id="PS51766">
    <property type="entry name" value="DOCKERIN"/>
    <property type="match status" value="1"/>
</dbReference>
<dbReference type="InterPro" id="IPR036439">
    <property type="entry name" value="Dockerin_dom_sf"/>
</dbReference>
<dbReference type="AlphaFoldDB" id="A0A0L6JPH9"/>
<dbReference type="Gene3D" id="2.60.40.4130">
    <property type="match status" value="1"/>
</dbReference>
<organism evidence="2 3">
    <name type="scientific">Pseudobacteroides cellulosolvens ATCC 35603 = DSM 2933</name>
    <dbReference type="NCBI Taxonomy" id="398512"/>
    <lineage>
        <taxon>Bacteria</taxon>
        <taxon>Bacillati</taxon>
        <taxon>Bacillota</taxon>
        <taxon>Clostridia</taxon>
        <taxon>Eubacteriales</taxon>
        <taxon>Oscillospiraceae</taxon>
        <taxon>Pseudobacteroides</taxon>
    </lineage>
</organism>
<reference evidence="3" key="1">
    <citation type="submission" date="2015-07" db="EMBL/GenBank/DDBJ databases">
        <title>Near-Complete Genome Sequence of the Cellulolytic Bacterium Bacteroides (Pseudobacteroides) cellulosolvens ATCC 35603.</title>
        <authorList>
            <person name="Dassa B."/>
            <person name="Utturkar S.M."/>
            <person name="Klingeman D.M."/>
            <person name="Hurt R.A."/>
            <person name="Keller M."/>
            <person name="Xu J."/>
            <person name="Reddy Y.H.K."/>
            <person name="Borovok I."/>
            <person name="Grinberg I.R."/>
            <person name="Lamed R."/>
            <person name="Zhivin O."/>
            <person name="Bayer E.A."/>
            <person name="Brown S.D."/>
        </authorList>
    </citation>
    <scope>NUCLEOTIDE SEQUENCE [LARGE SCALE GENOMIC DNA]</scope>
    <source>
        <strain evidence="3">DSM 2933</strain>
    </source>
</reference>
<dbReference type="GO" id="GO:0004553">
    <property type="term" value="F:hydrolase activity, hydrolyzing O-glycosyl compounds"/>
    <property type="evidence" value="ECO:0007669"/>
    <property type="project" value="InterPro"/>
</dbReference>
<dbReference type="InterPro" id="IPR016134">
    <property type="entry name" value="Dockerin_dom"/>
</dbReference>
<dbReference type="Proteomes" id="UP000036923">
    <property type="component" value="Unassembled WGS sequence"/>
</dbReference>
<dbReference type="EMBL" id="LGTC01000001">
    <property type="protein sequence ID" value="KNY27620.1"/>
    <property type="molecule type" value="Genomic_DNA"/>
</dbReference>
<dbReference type="InterPro" id="IPR018247">
    <property type="entry name" value="EF_Hand_1_Ca_BS"/>
</dbReference>
<evidence type="ECO:0000313" key="2">
    <source>
        <dbReference type="EMBL" id="KNY27620.1"/>
    </source>
</evidence>
<keyword evidence="3" id="KW-1185">Reference proteome</keyword>
<name>A0A0L6JPH9_9FIRM</name>
<comment type="caution">
    <text evidence="2">The sequence shown here is derived from an EMBL/GenBank/DDBJ whole genome shotgun (WGS) entry which is preliminary data.</text>
</comment>
<dbReference type="SUPFAM" id="SSF63446">
    <property type="entry name" value="Type I dockerin domain"/>
    <property type="match status" value="1"/>
</dbReference>
<dbReference type="InterPro" id="IPR002105">
    <property type="entry name" value="Dockerin_1_rpt"/>
</dbReference>
<evidence type="ECO:0000313" key="3">
    <source>
        <dbReference type="Proteomes" id="UP000036923"/>
    </source>
</evidence>
<dbReference type="RefSeq" id="WP_152966015.1">
    <property type="nucleotide sequence ID" value="NZ_JQKC01000044.1"/>
</dbReference>
<dbReference type="Pfam" id="PF00404">
    <property type="entry name" value="Dockerin_1"/>
    <property type="match status" value="1"/>
</dbReference>
<dbReference type="OrthoDB" id="1818396at2"/>
<dbReference type="CDD" id="cd14254">
    <property type="entry name" value="Dockerin_II"/>
    <property type="match status" value="1"/>
</dbReference>
<dbReference type="PROSITE" id="PS00018">
    <property type="entry name" value="EF_HAND_1"/>
    <property type="match status" value="1"/>
</dbReference>
<protein>
    <recommendedName>
        <fullName evidence="1">Dockerin domain-containing protein</fullName>
    </recommendedName>
</protein>
<accession>A0A0L6JPH9</accession>